<dbReference type="InterPro" id="IPR044946">
    <property type="entry name" value="Restrct_endonuc_typeI_TRD_sf"/>
</dbReference>
<proteinExistence type="inferred from homology"/>
<keyword evidence="3" id="KW-0238">DNA-binding</keyword>
<keyword evidence="6" id="KW-1185">Reference proteome</keyword>
<keyword evidence="5" id="KW-0255">Endonuclease</keyword>
<keyword evidence="5" id="KW-0540">Nuclease</keyword>
<dbReference type="EMBL" id="JBBMEZ010000001">
    <property type="protein sequence ID" value="MEQ2468823.1"/>
    <property type="molecule type" value="Genomic_DNA"/>
</dbReference>
<dbReference type="SUPFAM" id="SSF116734">
    <property type="entry name" value="DNA methylase specificity domain"/>
    <property type="match status" value="1"/>
</dbReference>
<evidence type="ECO:0000256" key="3">
    <source>
        <dbReference type="ARBA" id="ARBA00023125"/>
    </source>
</evidence>
<dbReference type="InterPro" id="IPR052021">
    <property type="entry name" value="Type-I_RS_S_subunit"/>
</dbReference>
<evidence type="ECO:0000256" key="2">
    <source>
        <dbReference type="ARBA" id="ARBA00022747"/>
    </source>
</evidence>
<name>A0ABV1F616_9FIRM</name>
<dbReference type="GO" id="GO:0004519">
    <property type="term" value="F:endonuclease activity"/>
    <property type="evidence" value="ECO:0007669"/>
    <property type="project" value="UniProtKB-KW"/>
</dbReference>
<reference evidence="5 6" key="1">
    <citation type="submission" date="2024-03" db="EMBL/GenBank/DDBJ databases">
        <title>Human intestinal bacterial collection.</title>
        <authorList>
            <person name="Pauvert C."/>
            <person name="Hitch T.C.A."/>
            <person name="Clavel T."/>
        </authorList>
    </citation>
    <scope>NUCLEOTIDE SEQUENCE [LARGE SCALE GENOMIC DNA]</scope>
    <source>
        <strain evidence="5 6">CLA-JM-H38</strain>
    </source>
</reference>
<feature type="domain" description="Type I restriction modification DNA specificity" evidence="4">
    <location>
        <begin position="80"/>
        <end position="175"/>
    </location>
</feature>
<dbReference type="Pfam" id="PF01420">
    <property type="entry name" value="Methylase_S"/>
    <property type="match status" value="1"/>
</dbReference>
<dbReference type="Gene3D" id="3.90.220.20">
    <property type="entry name" value="DNA methylase specificity domains"/>
    <property type="match status" value="1"/>
</dbReference>
<evidence type="ECO:0000313" key="5">
    <source>
        <dbReference type="EMBL" id="MEQ2468823.1"/>
    </source>
</evidence>
<dbReference type="InterPro" id="IPR000055">
    <property type="entry name" value="Restrct_endonuc_typeI_TRD"/>
</dbReference>
<protein>
    <submittedName>
        <fullName evidence="5">Restriction endonuclease subunit S</fullName>
        <ecNumber evidence="5">3.1.21.-</ecNumber>
    </submittedName>
</protein>
<organism evidence="5 6">
    <name type="scientific">Ruminococcoides intestinale</name>
    <dbReference type="NCBI Taxonomy" id="3133162"/>
    <lineage>
        <taxon>Bacteria</taxon>
        <taxon>Bacillati</taxon>
        <taxon>Bacillota</taxon>
        <taxon>Clostridia</taxon>
        <taxon>Eubacteriales</taxon>
        <taxon>Oscillospiraceae</taxon>
        <taxon>Ruminococcoides</taxon>
    </lineage>
</organism>
<dbReference type="PANTHER" id="PTHR30408">
    <property type="entry name" value="TYPE-1 RESTRICTION ENZYME ECOKI SPECIFICITY PROTEIN"/>
    <property type="match status" value="1"/>
</dbReference>
<keyword evidence="5" id="KW-0378">Hydrolase</keyword>
<dbReference type="RefSeq" id="WP_367285853.1">
    <property type="nucleotide sequence ID" value="NZ_JBBMEZ010000001.1"/>
</dbReference>
<comment type="caution">
    <text evidence="5">The sequence shown here is derived from an EMBL/GenBank/DDBJ whole genome shotgun (WGS) entry which is preliminary data.</text>
</comment>
<evidence type="ECO:0000313" key="6">
    <source>
        <dbReference type="Proteomes" id="UP001490816"/>
    </source>
</evidence>
<accession>A0ABV1F616</accession>
<keyword evidence="2" id="KW-0680">Restriction system</keyword>
<sequence length="177" mass="20225">MGELVDRVVRKNTNNESTLPLTISAQYGLVDQITYFNNRVASRDVSNYYLVLNGEFAYNKSTSDGYPFGAVKRLDLYEKGVLSTLYIVFTPKKEQQIDSDFLTVFFDTDRWHKGVAERAAEGARNHGLLNISAEDFFDIDLSVPKDIVEQKQIGAFIRQLDHLITLHQRKRLSSIQT</sequence>
<dbReference type="GO" id="GO:0016787">
    <property type="term" value="F:hydrolase activity"/>
    <property type="evidence" value="ECO:0007669"/>
    <property type="project" value="UniProtKB-KW"/>
</dbReference>
<evidence type="ECO:0000256" key="1">
    <source>
        <dbReference type="ARBA" id="ARBA00010923"/>
    </source>
</evidence>
<dbReference type="PANTHER" id="PTHR30408:SF12">
    <property type="entry name" value="TYPE I RESTRICTION ENZYME MJAVIII SPECIFICITY SUBUNIT"/>
    <property type="match status" value="1"/>
</dbReference>
<comment type="similarity">
    <text evidence="1">Belongs to the type-I restriction system S methylase family.</text>
</comment>
<dbReference type="Proteomes" id="UP001490816">
    <property type="component" value="Unassembled WGS sequence"/>
</dbReference>
<gene>
    <name evidence="5" type="ORF">WMO39_00545</name>
</gene>
<evidence type="ECO:0000259" key="4">
    <source>
        <dbReference type="Pfam" id="PF01420"/>
    </source>
</evidence>
<dbReference type="EC" id="3.1.21.-" evidence="5"/>